<comment type="caution">
    <text evidence="1">The sequence shown here is derived from an EMBL/GenBank/DDBJ whole genome shotgun (WGS) entry which is preliminary data.</text>
</comment>
<dbReference type="RefSeq" id="WP_343878529.1">
    <property type="nucleotide sequence ID" value="NZ_BAAAIJ010000020.1"/>
</dbReference>
<keyword evidence="2" id="KW-1185">Reference proteome</keyword>
<name>A0ABW4Q7E0_9MICC</name>
<dbReference type="EMBL" id="JBHUGA010000021">
    <property type="protein sequence ID" value="MFD1846621.1"/>
    <property type="molecule type" value="Genomic_DNA"/>
</dbReference>
<dbReference type="Proteomes" id="UP001597307">
    <property type="component" value="Unassembled WGS sequence"/>
</dbReference>
<gene>
    <name evidence="1" type="ORF">ACFSFX_08430</name>
</gene>
<organism evidence="1 2">
    <name type="scientific">Arthrobacter flavus</name>
    <dbReference type="NCBI Taxonomy" id="95172"/>
    <lineage>
        <taxon>Bacteria</taxon>
        <taxon>Bacillati</taxon>
        <taxon>Actinomycetota</taxon>
        <taxon>Actinomycetes</taxon>
        <taxon>Micrococcales</taxon>
        <taxon>Micrococcaceae</taxon>
        <taxon>Arthrobacter</taxon>
    </lineage>
</organism>
<evidence type="ECO:0000313" key="2">
    <source>
        <dbReference type="Proteomes" id="UP001597307"/>
    </source>
</evidence>
<protein>
    <submittedName>
        <fullName evidence="1">Uncharacterized protein</fullName>
    </submittedName>
</protein>
<sequence>MRGGFVPGLSDLDNPAQIVAWAITFGAAPQLFTGLVDRQAQNVLDDVGGKAGSTASTAAP</sequence>
<reference evidence="2" key="1">
    <citation type="journal article" date="2019" name="Int. J. Syst. Evol. Microbiol.">
        <title>The Global Catalogue of Microorganisms (GCM) 10K type strain sequencing project: providing services to taxonomists for standard genome sequencing and annotation.</title>
        <authorList>
            <consortium name="The Broad Institute Genomics Platform"/>
            <consortium name="The Broad Institute Genome Sequencing Center for Infectious Disease"/>
            <person name="Wu L."/>
            <person name="Ma J."/>
        </authorList>
    </citation>
    <scope>NUCLEOTIDE SEQUENCE [LARGE SCALE GENOMIC DNA]</scope>
    <source>
        <strain evidence="2">JCM 11496</strain>
    </source>
</reference>
<proteinExistence type="predicted"/>
<evidence type="ECO:0000313" key="1">
    <source>
        <dbReference type="EMBL" id="MFD1846621.1"/>
    </source>
</evidence>
<accession>A0ABW4Q7E0</accession>